<dbReference type="AlphaFoldDB" id="A0A182SF35"/>
<protein>
    <submittedName>
        <fullName evidence="2">Uncharacterized protein</fullName>
    </submittedName>
</protein>
<keyword evidence="3" id="KW-1185">Reference proteome</keyword>
<sequence>MKFLVVLLLVATCGGALSAKLSGSSKTVLTSSLLSKYRSTVLPKTSNHSSRNANITVDFFTTEVDHFNNQDGATWSNRYMVSMDHFVEGGPLLIFLTGDVPLEASLIDEGTLINEMARDLGGAVFA</sequence>
<keyword evidence="1" id="KW-0732">Signal</keyword>
<accession>A0A182SF35</accession>
<dbReference type="InterPro" id="IPR029058">
    <property type="entry name" value="AB_hydrolase_fold"/>
</dbReference>
<dbReference type="EnsemblMetazoa" id="AMAM005524-RA">
    <property type="protein sequence ID" value="AMAM005524-PA"/>
    <property type="gene ID" value="AMAM005524"/>
</dbReference>
<dbReference type="Proteomes" id="UP000075901">
    <property type="component" value="Unassembled WGS sequence"/>
</dbReference>
<feature type="chain" id="PRO_5008135805" evidence="1">
    <location>
        <begin position="19"/>
        <end position="126"/>
    </location>
</feature>
<evidence type="ECO:0000313" key="3">
    <source>
        <dbReference type="Proteomes" id="UP000075901"/>
    </source>
</evidence>
<dbReference type="GO" id="GO:0006508">
    <property type="term" value="P:proteolysis"/>
    <property type="evidence" value="ECO:0007669"/>
    <property type="project" value="InterPro"/>
</dbReference>
<dbReference type="Gene3D" id="3.40.50.1820">
    <property type="entry name" value="alpha/beta hydrolase"/>
    <property type="match status" value="1"/>
</dbReference>
<name>A0A182SF35_9DIPT</name>
<organism evidence="2 3">
    <name type="scientific">Anopheles maculatus</name>
    <dbReference type="NCBI Taxonomy" id="74869"/>
    <lineage>
        <taxon>Eukaryota</taxon>
        <taxon>Metazoa</taxon>
        <taxon>Ecdysozoa</taxon>
        <taxon>Arthropoda</taxon>
        <taxon>Hexapoda</taxon>
        <taxon>Insecta</taxon>
        <taxon>Pterygota</taxon>
        <taxon>Neoptera</taxon>
        <taxon>Endopterygota</taxon>
        <taxon>Diptera</taxon>
        <taxon>Nematocera</taxon>
        <taxon>Culicoidea</taxon>
        <taxon>Culicidae</taxon>
        <taxon>Anophelinae</taxon>
        <taxon>Anopheles</taxon>
        <taxon>Anopheles maculatus group</taxon>
    </lineage>
</organism>
<proteinExistence type="predicted"/>
<reference evidence="3" key="1">
    <citation type="submission" date="2013-09" db="EMBL/GenBank/DDBJ databases">
        <title>The Genome Sequence of Anopheles maculatus species B.</title>
        <authorList>
            <consortium name="The Broad Institute Genomics Platform"/>
            <person name="Neafsey D.E."/>
            <person name="Besansky N."/>
            <person name="Howell P."/>
            <person name="Walton C."/>
            <person name="Young S.K."/>
            <person name="Zeng Q."/>
            <person name="Gargeya S."/>
            <person name="Fitzgerald M."/>
            <person name="Haas B."/>
            <person name="Abouelleil A."/>
            <person name="Allen A.W."/>
            <person name="Alvarado L."/>
            <person name="Arachchi H.M."/>
            <person name="Berlin A.M."/>
            <person name="Chapman S.B."/>
            <person name="Gainer-Dewar J."/>
            <person name="Goldberg J."/>
            <person name="Griggs A."/>
            <person name="Gujja S."/>
            <person name="Hansen M."/>
            <person name="Howarth C."/>
            <person name="Imamovic A."/>
            <person name="Ireland A."/>
            <person name="Larimer J."/>
            <person name="McCowan C."/>
            <person name="Murphy C."/>
            <person name="Pearson M."/>
            <person name="Poon T.W."/>
            <person name="Priest M."/>
            <person name="Roberts A."/>
            <person name="Saif S."/>
            <person name="Shea T."/>
            <person name="Sisk P."/>
            <person name="Sykes S."/>
            <person name="Wortman J."/>
            <person name="Nusbaum C."/>
            <person name="Birren B."/>
        </authorList>
    </citation>
    <scope>NUCLEOTIDE SEQUENCE [LARGE SCALE GENOMIC DNA]</scope>
    <source>
        <strain evidence="3">maculatus3</strain>
    </source>
</reference>
<dbReference type="GO" id="GO:0070008">
    <property type="term" value="F:serine-type exopeptidase activity"/>
    <property type="evidence" value="ECO:0007669"/>
    <property type="project" value="InterPro"/>
</dbReference>
<evidence type="ECO:0000313" key="2">
    <source>
        <dbReference type="EnsemblMetazoa" id="AMAM005524-PA"/>
    </source>
</evidence>
<evidence type="ECO:0000256" key="1">
    <source>
        <dbReference type="SAM" id="SignalP"/>
    </source>
</evidence>
<dbReference type="VEuPathDB" id="VectorBase:AMAM005524"/>
<reference evidence="2" key="2">
    <citation type="submission" date="2020-05" db="UniProtKB">
        <authorList>
            <consortium name="EnsemblMetazoa"/>
        </authorList>
    </citation>
    <scope>IDENTIFICATION</scope>
    <source>
        <strain evidence="2">maculatus3</strain>
    </source>
</reference>
<feature type="signal peptide" evidence="1">
    <location>
        <begin position="1"/>
        <end position="18"/>
    </location>
</feature>
<dbReference type="InterPro" id="IPR008758">
    <property type="entry name" value="Peptidase_S28"/>
</dbReference>
<dbReference type="Pfam" id="PF05577">
    <property type="entry name" value="Peptidase_S28"/>
    <property type="match status" value="1"/>
</dbReference>